<dbReference type="Proteomes" id="UP000620156">
    <property type="component" value="Unassembled WGS sequence"/>
</dbReference>
<dbReference type="AlphaFoldDB" id="A0A918B7U3"/>
<protein>
    <submittedName>
        <fullName evidence="1">Uncharacterized protein</fullName>
    </submittedName>
</protein>
<name>A0A918B7U3_9ACTN</name>
<reference evidence="1" key="1">
    <citation type="journal article" date="2014" name="Int. J. Syst. Evol. Microbiol.">
        <title>Complete genome sequence of Corynebacterium casei LMG S-19264T (=DSM 44701T), isolated from a smear-ripened cheese.</title>
        <authorList>
            <consortium name="US DOE Joint Genome Institute (JGI-PGF)"/>
            <person name="Walter F."/>
            <person name="Albersmeier A."/>
            <person name="Kalinowski J."/>
            <person name="Ruckert C."/>
        </authorList>
    </citation>
    <scope>NUCLEOTIDE SEQUENCE</scope>
    <source>
        <strain evidence="1">JCM 3131</strain>
    </source>
</reference>
<dbReference type="EMBL" id="BMQK01000001">
    <property type="protein sequence ID" value="GGQ40945.1"/>
    <property type="molecule type" value="Genomic_DNA"/>
</dbReference>
<keyword evidence="2" id="KW-1185">Reference proteome</keyword>
<evidence type="ECO:0000313" key="2">
    <source>
        <dbReference type="Proteomes" id="UP000620156"/>
    </source>
</evidence>
<sequence length="101" mass="11389">MLDLTVRLLAWVLNICMPSPRGRHRAATAVPAPVPAPRILPPPCRFTERLDGEARRLIRPYVLTPDERRRQRERRRALCLATVGIGTGPRRIHGVRVGAAR</sequence>
<organism evidence="1 2">
    <name type="scientific">Streptomyces ruber</name>
    <dbReference type="NCBI Taxonomy" id="83378"/>
    <lineage>
        <taxon>Bacteria</taxon>
        <taxon>Bacillati</taxon>
        <taxon>Actinomycetota</taxon>
        <taxon>Actinomycetes</taxon>
        <taxon>Kitasatosporales</taxon>
        <taxon>Streptomycetaceae</taxon>
        <taxon>Streptomyces</taxon>
    </lineage>
</organism>
<reference evidence="1" key="2">
    <citation type="submission" date="2020-09" db="EMBL/GenBank/DDBJ databases">
        <authorList>
            <person name="Sun Q."/>
            <person name="Ohkuma M."/>
        </authorList>
    </citation>
    <scope>NUCLEOTIDE SEQUENCE</scope>
    <source>
        <strain evidence="1">JCM 3131</strain>
    </source>
</reference>
<dbReference type="RefSeq" id="WP_189215422.1">
    <property type="nucleotide sequence ID" value="NZ_BMQK01000001.1"/>
</dbReference>
<comment type="caution">
    <text evidence="1">The sequence shown here is derived from an EMBL/GenBank/DDBJ whole genome shotgun (WGS) entry which is preliminary data.</text>
</comment>
<accession>A0A918B7U3</accession>
<proteinExistence type="predicted"/>
<gene>
    <name evidence="1" type="ORF">GCM10010145_06330</name>
</gene>
<evidence type="ECO:0000313" key="1">
    <source>
        <dbReference type="EMBL" id="GGQ40945.1"/>
    </source>
</evidence>